<comment type="caution">
    <text evidence="1">The sequence shown here is derived from an EMBL/GenBank/DDBJ whole genome shotgun (WGS) entry which is preliminary data.</text>
</comment>
<name>A0A8H9FUP4_9MICO</name>
<evidence type="ECO:0000313" key="1">
    <source>
        <dbReference type="EMBL" id="GGB74939.1"/>
    </source>
</evidence>
<evidence type="ECO:0000313" key="2">
    <source>
        <dbReference type="Proteomes" id="UP000628079"/>
    </source>
</evidence>
<sequence>MSELPDPVPMMIRSWCLAIAAAYAGCFRLSRPSTWAVVAVGRPQARASRLDAVLDGALAGRMIDAGDLRRRAGRWRQATDTTRRECAVLVRVSELSWRSPSAAEFRRIIDVRLRELHDLAAREDAVADLLDRVADAAERAA</sequence>
<dbReference type="EMBL" id="BMEA01000001">
    <property type="protein sequence ID" value="GGB74939.1"/>
    <property type="molecule type" value="Genomic_DNA"/>
</dbReference>
<proteinExistence type="predicted"/>
<reference evidence="1" key="1">
    <citation type="journal article" date="2014" name="Int. J. Syst. Evol. Microbiol.">
        <title>Complete genome sequence of Corynebacterium casei LMG S-19264T (=DSM 44701T), isolated from a smear-ripened cheese.</title>
        <authorList>
            <consortium name="US DOE Joint Genome Institute (JGI-PGF)"/>
            <person name="Walter F."/>
            <person name="Albersmeier A."/>
            <person name="Kalinowski J."/>
            <person name="Ruckert C."/>
        </authorList>
    </citation>
    <scope>NUCLEOTIDE SEQUENCE</scope>
    <source>
        <strain evidence="1">CGMCC 1.10749</strain>
    </source>
</reference>
<dbReference type="Proteomes" id="UP000628079">
    <property type="component" value="Unassembled WGS sequence"/>
</dbReference>
<gene>
    <name evidence="1" type="ORF">GCM10011314_13030</name>
</gene>
<accession>A0A8H9FUP4</accession>
<dbReference type="AlphaFoldDB" id="A0A8H9FUP4"/>
<reference evidence="1" key="2">
    <citation type="submission" date="2020-09" db="EMBL/GenBank/DDBJ databases">
        <authorList>
            <person name="Sun Q."/>
            <person name="Zhou Y."/>
        </authorList>
    </citation>
    <scope>NUCLEOTIDE SEQUENCE</scope>
    <source>
        <strain evidence="1">CGMCC 1.10749</strain>
    </source>
</reference>
<organism evidence="1 2">
    <name type="scientific">Knoellia flava</name>
    <dbReference type="NCBI Taxonomy" id="913969"/>
    <lineage>
        <taxon>Bacteria</taxon>
        <taxon>Bacillati</taxon>
        <taxon>Actinomycetota</taxon>
        <taxon>Actinomycetes</taxon>
        <taxon>Micrococcales</taxon>
        <taxon>Intrasporangiaceae</taxon>
        <taxon>Knoellia</taxon>
    </lineage>
</organism>
<protein>
    <submittedName>
        <fullName evidence="1">Uncharacterized protein</fullName>
    </submittedName>
</protein>